<keyword evidence="2" id="KW-0328">Glycosyltransferase</keyword>
<dbReference type="AlphaFoldDB" id="A0A7J0BRT2"/>
<proteinExistence type="inferred from homology"/>
<keyword evidence="6" id="KW-1185">Reference proteome</keyword>
<protein>
    <submittedName>
        <fullName evidence="5">Glycosyl transferase family 2</fullName>
    </submittedName>
</protein>
<dbReference type="SUPFAM" id="SSF53448">
    <property type="entry name" value="Nucleotide-diphospho-sugar transferases"/>
    <property type="match status" value="1"/>
</dbReference>
<dbReference type="InterPro" id="IPR001173">
    <property type="entry name" value="Glyco_trans_2-like"/>
</dbReference>
<reference evidence="5 6" key="1">
    <citation type="submission" date="2020-05" db="EMBL/GenBank/DDBJ databases">
        <title>Draft genome sequence of Desulfovibrio psychrotolerans JS1T.</title>
        <authorList>
            <person name="Ueno A."/>
            <person name="Tamazawa S."/>
            <person name="Tamamura S."/>
            <person name="Murakami T."/>
            <person name="Kiyama T."/>
            <person name="Inomata H."/>
            <person name="Amano Y."/>
            <person name="Miyakawa K."/>
            <person name="Tamaki H."/>
            <person name="Naganuma T."/>
            <person name="Kaneko K."/>
        </authorList>
    </citation>
    <scope>NUCLEOTIDE SEQUENCE [LARGE SCALE GENOMIC DNA]</scope>
    <source>
        <strain evidence="5 6">JS1</strain>
    </source>
</reference>
<comment type="caution">
    <text evidence="5">The sequence shown here is derived from an EMBL/GenBank/DDBJ whole genome shotgun (WGS) entry which is preliminary data.</text>
</comment>
<evidence type="ECO:0000313" key="6">
    <source>
        <dbReference type="Proteomes" id="UP000503820"/>
    </source>
</evidence>
<keyword evidence="3 5" id="KW-0808">Transferase</keyword>
<accession>A0A7J0BRT2</accession>
<evidence type="ECO:0000256" key="1">
    <source>
        <dbReference type="ARBA" id="ARBA00006739"/>
    </source>
</evidence>
<dbReference type="Pfam" id="PF00535">
    <property type="entry name" value="Glycos_transf_2"/>
    <property type="match status" value="1"/>
</dbReference>
<dbReference type="Gene3D" id="3.90.550.10">
    <property type="entry name" value="Spore Coat Polysaccharide Biosynthesis Protein SpsA, Chain A"/>
    <property type="match status" value="1"/>
</dbReference>
<organism evidence="5 6">
    <name type="scientific">Desulfovibrio psychrotolerans</name>
    <dbReference type="NCBI Taxonomy" id="415242"/>
    <lineage>
        <taxon>Bacteria</taxon>
        <taxon>Pseudomonadati</taxon>
        <taxon>Thermodesulfobacteriota</taxon>
        <taxon>Desulfovibrionia</taxon>
        <taxon>Desulfovibrionales</taxon>
        <taxon>Desulfovibrionaceae</taxon>
        <taxon>Desulfovibrio</taxon>
    </lineage>
</organism>
<dbReference type="EMBL" id="BLVP01000006">
    <property type="protein sequence ID" value="GFM36426.1"/>
    <property type="molecule type" value="Genomic_DNA"/>
</dbReference>
<sequence>MLQQYWRGLPAWFRTALLPGTVGSFRCMRLAARALGGEHGDGQGVDATLFMAGRDLLLAAWEDDPLNGDFAHQLLSLDSQMPWLSMSAKATLLRLAACFNRPENQRYYQRLAQQADYGRIRSYLDGERAKDTANAYWLQQVLAVGELSGDLPWVLEHVRDHWPEPLVECAQLRMGVLTHVLTAMGRHDAVLHLFARAAQEGVTAVGLCAAAAVSEEAEAHHAAGAAARCLAEREAADSLLSMVPGGPLLLADRLAHCLWKAGEREGAHTLWRRILVLRPWNVNALMRLHDSVQENDRPQDGAQLGRVAALLYSWNKADDLNAALECLAPSASGLWRIVALNNGSTDGTGDVITAWADRLGGRMQAIHLPVNVGAPAARNWLKNLPEMAQADFIAYLDDDAMLPPDWLGHMARAVHVCPQASVWGGKILDQHAPHVVQSADLHLTIKSGTEEEVEAAFSLAHALAVPFNVKDIHAQVSDTGRFDYIRPCVSVTGCCHLFRAADLAAGGDFSLFYSPSQYDDLEHDLRMAVQGRHCAYTGFLAVRHLKRTGKAVGMSAAQYGNGMGNKFKLHAAYGRDRIEAIMRAESALLEQDLLAKASVLDSLPPE</sequence>
<dbReference type="CDD" id="cd00761">
    <property type="entry name" value="Glyco_tranf_GTA_type"/>
    <property type="match status" value="1"/>
</dbReference>
<dbReference type="PANTHER" id="PTHR43179:SF12">
    <property type="entry name" value="GALACTOFURANOSYLTRANSFERASE GLFT2"/>
    <property type="match status" value="1"/>
</dbReference>
<feature type="domain" description="Glycosyltransferase 2-like" evidence="4">
    <location>
        <begin position="314"/>
        <end position="416"/>
    </location>
</feature>
<evidence type="ECO:0000259" key="4">
    <source>
        <dbReference type="Pfam" id="PF00535"/>
    </source>
</evidence>
<evidence type="ECO:0000256" key="2">
    <source>
        <dbReference type="ARBA" id="ARBA00022676"/>
    </source>
</evidence>
<comment type="similarity">
    <text evidence="1">Belongs to the glycosyltransferase 2 family.</text>
</comment>
<name>A0A7J0BRT2_9BACT</name>
<evidence type="ECO:0000256" key="3">
    <source>
        <dbReference type="ARBA" id="ARBA00022679"/>
    </source>
</evidence>
<dbReference type="InterPro" id="IPR029044">
    <property type="entry name" value="Nucleotide-diphossugar_trans"/>
</dbReference>
<gene>
    <name evidence="5" type="ORF">DSM19430T_11100</name>
</gene>
<evidence type="ECO:0000313" key="5">
    <source>
        <dbReference type="EMBL" id="GFM36426.1"/>
    </source>
</evidence>
<dbReference type="GO" id="GO:0016757">
    <property type="term" value="F:glycosyltransferase activity"/>
    <property type="evidence" value="ECO:0007669"/>
    <property type="project" value="UniProtKB-KW"/>
</dbReference>
<dbReference type="RefSeq" id="WP_174409107.1">
    <property type="nucleotide sequence ID" value="NZ_BLVP01000006.1"/>
</dbReference>
<dbReference type="Proteomes" id="UP000503820">
    <property type="component" value="Unassembled WGS sequence"/>
</dbReference>
<dbReference type="PANTHER" id="PTHR43179">
    <property type="entry name" value="RHAMNOSYLTRANSFERASE WBBL"/>
    <property type="match status" value="1"/>
</dbReference>